<dbReference type="InParanoid" id="A0A316VK48"/>
<dbReference type="InterPro" id="IPR029058">
    <property type="entry name" value="AB_hydrolase_fold"/>
</dbReference>
<keyword evidence="4" id="KW-1185">Reference proteome</keyword>
<feature type="domain" description="DDHD" evidence="2">
    <location>
        <begin position="634"/>
        <end position="887"/>
    </location>
</feature>
<feature type="region of interest" description="Disordered" evidence="1">
    <location>
        <begin position="220"/>
        <end position="240"/>
    </location>
</feature>
<feature type="region of interest" description="Disordered" evidence="1">
    <location>
        <begin position="302"/>
        <end position="379"/>
    </location>
</feature>
<dbReference type="Proteomes" id="UP000245771">
    <property type="component" value="Unassembled WGS sequence"/>
</dbReference>
<evidence type="ECO:0000259" key="2">
    <source>
        <dbReference type="PROSITE" id="PS51043"/>
    </source>
</evidence>
<dbReference type="SMART" id="SM01127">
    <property type="entry name" value="DDHD"/>
    <property type="match status" value="1"/>
</dbReference>
<feature type="compositionally biased region" description="Acidic residues" evidence="1">
    <location>
        <begin position="423"/>
        <end position="443"/>
    </location>
</feature>
<feature type="compositionally biased region" description="Basic and acidic residues" evidence="1">
    <location>
        <begin position="411"/>
        <end position="422"/>
    </location>
</feature>
<dbReference type="OrthoDB" id="69269at2759"/>
<accession>A0A316VK48</accession>
<dbReference type="Pfam" id="PF23463">
    <property type="entry name" value="WWE_2"/>
    <property type="match status" value="1"/>
</dbReference>
<feature type="compositionally biased region" description="Basic and acidic residues" evidence="1">
    <location>
        <begin position="63"/>
        <end position="77"/>
    </location>
</feature>
<feature type="compositionally biased region" description="Polar residues" evidence="1">
    <location>
        <begin position="85"/>
        <end position="95"/>
    </location>
</feature>
<dbReference type="InterPro" id="IPR057826">
    <property type="entry name" value="WWE_C20G8.02"/>
</dbReference>
<dbReference type="InterPro" id="IPR004177">
    <property type="entry name" value="DDHD_dom"/>
</dbReference>
<feature type="region of interest" description="Disordered" evidence="1">
    <location>
        <begin position="54"/>
        <end position="96"/>
    </location>
</feature>
<feature type="region of interest" description="Disordered" evidence="1">
    <location>
        <begin position="399"/>
        <end position="451"/>
    </location>
</feature>
<dbReference type="PANTHER" id="PTHR23509">
    <property type="entry name" value="PA-PL1 PHOSPHOLIPASE FAMILY"/>
    <property type="match status" value="1"/>
</dbReference>
<dbReference type="FunCoup" id="A0A316VK48">
    <property type="interactions" value="258"/>
</dbReference>
<dbReference type="GO" id="GO:0004620">
    <property type="term" value="F:phospholipase activity"/>
    <property type="evidence" value="ECO:0007669"/>
    <property type="project" value="TreeGrafter"/>
</dbReference>
<evidence type="ECO:0000313" key="4">
    <source>
        <dbReference type="Proteomes" id="UP000245771"/>
    </source>
</evidence>
<dbReference type="GO" id="GO:0046872">
    <property type="term" value="F:metal ion binding"/>
    <property type="evidence" value="ECO:0007669"/>
    <property type="project" value="InterPro"/>
</dbReference>
<dbReference type="EMBL" id="KZ819602">
    <property type="protein sequence ID" value="PWN37962.1"/>
    <property type="molecule type" value="Genomic_DNA"/>
</dbReference>
<sequence>MSESQKDKDVNQKPKISTRWFYAFEDGWQAFNDDDDGRLEERWQTLEKEQFFDKVKAKKEKQKAKEEAEEEKEKDKQEQDDEPATDQQQKINTWPPSGVDQIRAALFGSSILNGKAEKKQKTKKQAGELRNDEGQKIVTHHLDPDEPKEKRRKFVEVMEDHLFDVDLESMELFPVFWKGVLLRVVRAHWFYLTSDGGFAPIPFDENLSNDLDQAYDKAKPWDRDQSEMTKNTSDDADLFDLPSMPKTGKIRFEGATSGRIFTQDLSGKLLSVLGGSLVIRGWQETADRSKQLRNSSIFTSSLLPWAGGQEPNDREREDEDGEDVENDTLGTKRANMRQGAAKVPNRPKQQSDEKADREESEEENQGWLGKLWPSSDSLSQPRVKLLQALGWGKDDAIEEGQRSARQQNTEEALRNEGKKDTEDAQGEEKDEEDGEEVAEEEQIREDKKDEPPELVLAIHGIGQKLTDDFDAIDFVYDIERLRNLTKKLSNDKAVQRISHGKRAQFLPICWRKELSFDDQEALEGNDNVYGLRDVSNDATIPMVRNIISKVILDVPYYLSRHKKTMMEAVVQELNRVYRLFVRRNPDFEKKGGRVSLICHSLGSALAADILSHQPTKVASLSEQTSEEKHSCDHLVFNVKNLFFVGSPNGFFFHLQGAQLIARKGNARTQDVEEDAARDEVGRFGCLAAESIYNCYNATDPVAFQLSATIDRDYARMLRPISIPDAVPALLDALAQPRLSLSKYFAAAKPFAKNAKGEAGKHPGTAVYKDMKSGARSPLPKVDQKMQRANPQRSSSVEEIGKPVLIERGSEQKVEQIKLKAKGLKDESFDLEKLQRAERRFRALNPHGCIDFLYDSGGVNQYLDMLSAHVSYWTSKSFAIFVLTQLFSDFESQKDLPTIVPKLQTVLRNEEQTDTSEQDKDDREG</sequence>
<dbReference type="GO" id="GO:0005737">
    <property type="term" value="C:cytoplasm"/>
    <property type="evidence" value="ECO:0007669"/>
    <property type="project" value="TreeGrafter"/>
</dbReference>
<organism evidence="3 4">
    <name type="scientific">Meira miltonrushii</name>
    <dbReference type="NCBI Taxonomy" id="1280837"/>
    <lineage>
        <taxon>Eukaryota</taxon>
        <taxon>Fungi</taxon>
        <taxon>Dikarya</taxon>
        <taxon>Basidiomycota</taxon>
        <taxon>Ustilaginomycotina</taxon>
        <taxon>Exobasidiomycetes</taxon>
        <taxon>Exobasidiales</taxon>
        <taxon>Brachybasidiaceae</taxon>
        <taxon>Meira</taxon>
    </lineage>
</organism>
<dbReference type="STRING" id="1280837.A0A316VK48"/>
<dbReference type="PROSITE" id="PS51043">
    <property type="entry name" value="DDHD"/>
    <property type="match status" value="1"/>
</dbReference>
<reference evidence="3 4" key="1">
    <citation type="journal article" date="2018" name="Mol. Biol. Evol.">
        <title>Broad Genomic Sampling Reveals a Smut Pathogenic Ancestry of the Fungal Clade Ustilaginomycotina.</title>
        <authorList>
            <person name="Kijpornyongpan T."/>
            <person name="Mondo S.J."/>
            <person name="Barry K."/>
            <person name="Sandor L."/>
            <person name="Lee J."/>
            <person name="Lipzen A."/>
            <person name="Pangilinan J."/>
            <person name="LaButti K."/>
            <person name="Hainaut M."/>
            <person name="Henrissat B."/>
            <person name="Grigoriev I.V."/>
            <person name="Spatafora J.W."/>
            <person name="Aime M.C."/>
        </authorList>
    </citation>
    <scope>NUCLEOTIDE SEQUENCE [LARGE SCALE GENOMIC DNA]</scope>
    <source>
        <strain evidence="3 4">MCA 3882</strain>
    </source>
</reference>
<dbReference type="PANTHER" id="PTHR23509:SF6">
    <property type="entry name" value="PHOSPHOLIPASE C1020.13C-RELATED"/>
    <property type="match status" value="1"/>
</dbReference>
<evidence type="ECO:0000313" key="3">
    <source>
        <dbReference type="EMBL" id="PWN37962.1"/>
    </source>
</evidence>
<dbReference type="InterPro" id="IPR058055">
    <property type="entry name" value="PA-PLA1"/>
</dbReference>
<feature type="region of interest" description="Disordered" evidence="1">
    <location>
        <begin position="116"/>
        <end position="135"/>
    </location>
</feature>
<dbReference type="GeneID" id="37023786"/>
<evidence type="ECO:0000256" key="1">
    <source>
        <dbReference type="SAM" id="MobiDB-lite"/>
    </source>
</evidence>
<feature type="region of interest" description="Disordered" evidence="1">
    <location>
        <begin position="767"/>
        <end position="793"/>
    </location>
</feature>
<protein>
    <recommendedName>
        <fullName evidence="2">DDHD domain-containing protein</fullName>
    </recommendedName>
</protein>
<feature type="compositionally biased region" description="Acidic residues" evidence="1">
    <location>
        <begin position="316"/>
        <end position="326"/>
    </location>
</feature>
<name>A0A316VK48_9BASI</name>
<gene>
    <name evidence="3" type="ORF">FA14DRAFT_21452</name>
</gene>
<proteinExistence type="predicted"/>
<dbReference type="SUPFAM" id="SSF53474">
    <property type="entry name" value="alpha/beta-Hydrolases"/>
    <property type="match status" value="1"/>
</dbReference>
<dbReference type="RefSeq" id="XP_025358264.1">
    <property type="nucleotide sequence ID" value="XM_025502005.1"/>
</dbReference>
<dbReference type="AlphaFoldDB" id="A0A316VK48"/>
<dbReference type="Pfam" id="PF02862">
    <property type="entry name" value="DDHD"/>
    <property type="match status" value="1"/>
</dbReference>